<reference evidence="10 11" key="2">
    <citation type="submission" date="2018-11" db="EMBL/GenBank/DDBJ databases">
        <authorList>
            <consortium name="Pathogen Informatics"/>
        </authorList>
    </citation>
    <scope>NUCLEOTIDE SEQUENCE [LARGE SCALE GENOMIC DNA]</scope>
    <source>
        <strain evidence="10 11">Egypt</strain>
    </source>
</reference>
<dbReference type="GO" id="GO:0000049">
    <property type="term" value="F:tRNA binding"/>
    <property type="evidence" value="ECO:0007669"/>
    <property type="project" value="InterPro"/>
</dbReference>
<keyword evidence="3 7" id="KW-0547">Nucleotide-binding</keyword>
<dbReference type="InterPro" id="IPR020751">
    <property type="entry name" value="aa-tRNA-synth_I_codon-bd_sub2"/>
</dbReference>
<dbReference type="Gene3D" id="1.10.10.350">
    <property type="match status" value="1"/>
</dbReference>
<dbReference type="GO" id="GO:0005739">
    <property type="term" value="C:mitochondrion"/>
    <property type="evidence" value="ECO:0007669"/>
    <property type="project" value="TreeGrafter"/>
</dbReference>
<dbReference type="PANTHER" id="PTHR43311:SF2">
    <property type="entry name" value="GLUTAMATE--TRNA LIGASE, MITOCHONDRIAL-RELATED"/>
    <property type="match status" value="1"/>
</dbReference>
<dbReference type="WBParaSite" id="ECPE_0001102901-mRNA-1">
    <property type="protein sequence ID" value="ECPE_0001102901-mRNA-1"/>
    <property type="gene ID" value="ECPE_0001102901"/>
</dbReference>
<evidence type="ECO:0000256" key="1">
    <source>
        <dbReference type="ARBA" id="ARBA00007894"/>
    </source>
</evidence>
<dbReference type="InterPro" id="IPR049940">
    <property type="entry name" value="GluQ/Sye"/>
</dbReference>
<evidence type="ECO:0000313" key="10">
    <source>
        <dbReference type="EMBL" id="VDP87927.1"/>
    </source>
</evidence>
<protein>
    <submittedName>
        <fullName evidence="12">tRNA-synt_1c domain-containing protein</fullName>
    </submittedName>
</protein>
<dbReference type="Gene3D" id="3.40.50.620">
    <property type="entry name" value="HUPs"/>
    <property type="match status" value="1"/>
</dbReference>
<evidence type="ECO:0000313" key="12">
    <source>
        <dbReference type="WBParaSite" id="ECPE_0001102901-mRNA-1"/>
    </source>
</evidence>
<proteinExistence type="inferred from homology"/>
<evidence type="ECO:0000259" key="9">
    <source>
        <dbReference type="Pfam" id="PF19269"/>
    </source>
</evidence>
<dbReference type="GO" id="GO:0006424">
    <property type="term" value="P:glutamyl-tRNA aminoacylation"/>
    <property type="evidence" value="ECO:0007669"/>
    <property type="project" value="TreeGrafter"/>
</dbReference>
<gene>
    <name evidence="10" type="ORF">ECPE_LOCUS10995</name>
</gene>
<keyword evidence="6 7" id="KW-0030">Aminoacyl-tRNA synthetase</keyword>
<dbReference type="OrthoDB" id="428822at2759"/>
<comment type="similarity">
    <text evidence="1">Belongs to the class-I aminoacyl-tRNA synthetase family. Glutamate--tRNA ligase type 1 subfamily.</text>
</comment>
<keyword evidence="5 7" id="KW-0648">Protein biosynthesis</keyword>
<dbReference type="GO" id="GO:0005524">
    <property type="term" value="F:ATP binding"/>
    <property type="evidence" value="ECO:0007669"/>
    <property type="project" value="UniProtKB-KW"/>
</dbReference>
<dbReference type="PANTHER" id="PTHR43311">
    <property type="entry name" value="GLUTAMATE--TRNA LIGASE"/>
    <property type="match status" value="1"/>
</dbReference>
<evidence type="ECO:0000256" key="6">
    <source>
        <dbReference type="ARBA" id="ARBA00023146"/>
    </source>
</evidence>
<dbReference type="SUPFAM" id="SSF48163">
    <property type="entry name" value="An anticodon-binding domain of class I aminoacyl-tRNA synthetases"/>
    <property type="match status" value="1"/>
</dbReference>
<dbReference type="AlphaFoldDB" id="A0A183AVL0"/>
<feature type="domain" description="Aminoacyl-tRNA synthetase class I anticodon-binding" evidence="9">
    <location>
        <begin position="176"/>
        <end position="342"/>
    </location>
</feature>
<dbReference type="InterPro" id="IPR014729">
    <property type="entry name" value="Rossmann-like_a/b/a_fold"/>
</dbReference>
<evidence type="ECO:0000256" key="5">
    <source>
        <dbReference type="ARBA" id="ARBA00022917"/>
    </source>
</evidence>
<evidence type="ECO:0000256" key="7">
    <source>
        <dbReference type="RuleBase" id="RU363037"/>
    </source>
</evidence>
<dbReference type="Pfam" id="PF00749">
    <property type="entry name" value="tRNA-synt_1c"/>
    <property type="match status" value="1"/>
</dbReference>
<dbReference type="GO" id="GO:0004818">
    <property type="term" value="F:glutamate-tRNA ligase activity"/>
    <property type="evidence" value="ECO:0007669"/>
    <property type="project" value="TreeGrafter"/>
</dbReference>
<dbReference type="InterPro" id="IPR008925">
    <property type="entry name" value="aa_tRNA-synth_I_cd-bd_sf"/>
</dbReference>
<evidence type="ECO:0000259" key="8">
    <source>
        <dbReference type="Pfam" id="PF00749"/>
    </source>
</evidence>
<dbReference type="InterPro" id="IPR020058">
    <property type="entry name" value="Glu/Gln-tRNA-synth_Ib_cat-dom"/>
</dbReference>
<organism evidence="12">
    <name type="scientific">Echinostoma caproni</name>
    <dbReference type="NCBI Taxonomy" id="27848"/>
    <lineage>
        <taxon>Eukaryota</taxon>
        <taxon>Metazoa</taxon>
        <taxon>Spiralia</taxon>
        <taxon>Lophotrochozoa</taxon>
        <taxon>Platyhelminthes</taxon>
        <taxon>Trematoda</taxon>
        <taxon>Digenea</taxon>
        <taxon>Plagiorchiida</taxon>
        <taxon>Echinostomata</taxon>
        <taxon>Echinostomatoidea</taxon>
        <taxon>Echinostomatidae</taxon>
        <taxon>Echinostoma</taxon>
    </lineage>
</organism>
<feature type="domain" description="Glutamyl/glutaminyl-tRNA synthetase class Ib catalytic" evidence="8">
    <location>
        <begin position="1"/>
        <end position="99"/>
    </location>
</feature>
<keyword evidence="11" id="KW-1185">Reference proteome</keyword>
<evidence type="ECO:0000256" key="3">
    <source>
        <dbReference type="ARBA" id="ARBA00022741"/>
    </source>
</evidence>
<evidence type="ECO:0000256" key="4">
    <source>
        <dbReference type="ARBA" id="ARBA00022840"/>
    </source>
</evidence>
<dbReference type="EMBL" id="UZAN01050046">
    <property type="protein sequence ID" value="VDP87927.1"/>
    <property type="molecule type" value="Genomic_DNA"/>
</dbReference>
<dbReference type="InterPro" id="IPR045462">
    <property type="entry name" value="aa-tRNA-synth_I_cd-bd"/>
</dbReference>
<reference evidence="12" key="1">
    <citation type="submission" date="2016-06" db="UniProtKB">
        <authorList>
            <consortium name="WormBaseParasite"/>
        </authorList>
    </citation>
    <scope>IDENTIFICATION</scope>
</reference>
<name>A0A183AVL0_9TREM</name>
<accession>A0A183AVL0</accession>
<sequence>MPVYHMANVVDDHYMSISHVIRGVEWLSSTPKHVLLYEALNWNPPSFVHLPLLLSSTGGKLSKRSPEFALVGHVHSLIRKGYLPSAVLTWLASVGTRSSQHSPDDSHQEYERWNPQLQMPDLVSRFSLDSISRQNVTISTDTLRLCGRAHFDRLAAEALDVCQTCPPSAVLQSPELLTHVRQYLRANLPDYQAPNRPTVDEDIRLANQLCALRGRISCLSDLVDPKQGFAFLWHPIDFDICLEKLKATVFKTAKPTTVTQFLALLAEDLDSISRLTLEGTDSQPETAVAHVIDSRCTELGLKRPIAMHAIRICLTGFEVGLPITDLVNLLTIKLTAERLRIAGKKMCARRDVPGIGG</sequence>
<evidence type="ECO:0000256" key="2">
    <source>
        <dbReference type="ARBA" id="ARBA00022598"/>
    </source>
</evidence>
<evidence type="ECO:0000313" key="11">
    <source>
        <dbReference type="Proteomes" id="UP000272942"/>
    </source>
</evidence>
<dbReference type="Proteomes" id="UP000272942">
    <property type="component" value="Unassembled WGS sequence"/>
</dbReference>
<keyword evidence="4 7" id="KW-0067">ATP-binding</keyword>
<dbReference type="Pfam" id="PF19269">
    <property type="entry name" value="Anticodon_2"/>
    <property type="match status" value="1"/>
</dbReference>
<keyword evidence="2 7" id="KW-0436">Ligase</keyword>
<dbReference type="SUPFAM" id="SSF52374">
    <property type="entry name" value="Nucleotidylyl transferase"/>
    <property type="match status" value="1"/>
</dbReference>